<dbReference type="RefSeq" id="WP_106239824.1">
    <property type="nucleotide sequence ID" value="NZ_PVNG01000006.1"/>
</dbReference>
<proteinExistence type="predicted"/>
<evidence type="ECO:0000313" key="2">
    <source>
        <dbReference type="Proteomes" id="UP000238312"/>
    </source>
</evidence>
<dbReference type="AlphaFoldDB" id="A0A2T0N2G4"/>
<dbReference type="Proteomes" id="UP000238312">
    <property type="component" value="Unassembled WGS sequence"/>
</dbReference>
<gene>
    <name evidence="1" type="ORF">B0I32_106314</name>
</gene>
<evidence type="ECO:0000313" key="1">
    <source>
        <dbReference type="EMBL" id="PRX66178.1"/>
    </source>
</evidence>
<reference evidence="1 2" key="1">
    <citation type="submission" date="2018-03" db="EMBL/GenBank/DDBJ databases">
        <title>Genomic Encyclopedia of Type Strains, Phase III (KMG-III): the genomes of soil and plant-associated and newly described type strains.</title>
        <authorList>
            <person name="Whitman W."/>
        </authorList>
    </citation>
    <scope>NUCLEOTIDE SEQUENCE [LARGE SCALE GENOMIC DNA]</scope>
    <source>
        <strain evidence="1 2">CGMCC 4.7104</strain>
    </source>
</reference>
<keyword evidence="2" id="KW-1185">Reference proteome</keyword>
<protein>
    <submittedName>
        <fullName evidence="1">Uncharacterized protein</fullName>
    </submittedName>
</protein>
<accession>A0A2T0N2G4</accession>
<comment type="caution">
    <text evidence="1">The sequence shown here is derived from an EMBL/GenBank/DDBJ whole genome shotgun (WGS) entry which is preliminary data.</text>
</comment>
<sequence length="145" mass="16158">MSAWIWLHEKGKSPWADDTKMYRFEVRTVAHARELVATLHPDAPELDAMVVLACEYTNCMTMLLIAEEAADSVERGREIAYHPTALRGGWYSAVYKGRRADICQMHFEVDPGTHRPQPVGTMAAVRKAAEEAPVGGDQLDLFGSL</sequence>
<name>A0A2T0N2G4_9ACTN</name>
<dbReference type="EMBL" id="PVNG01000006">
    <property type="protein sequence ID" value="PRX66178.1"/>
    <property type="molecule type" value="Genomic_DNA"/>
</dbReference>
<organism evidence="1 2">
    <name type="scientific">Nonomuraea fuscirosea</name>
    <dbReference type="NCBI Taxonomy" id="1291556"/>
    <lineage>
        <taxon>Bacteria</taxon>
        <taxon>Bacillati</taxon>
        <taxon>Actinomycetota</taxon>
        <taxon>Actinomycetes</taxon>
        <taxon>Streptosporangiales</taxon>
        <taxon>Streptosporangiaceae</taxon>
        <taxon>Nonomuraea</taxon>
    </lineage>
</organism>